<evidence type="ECO:0000313" key="8">
    <source>
        <dbReference type="EMBL" id="KAK9136850.1"/>
    </source>
</evidence>
<comment type="similarity">
    <text evidence="2">Belongs to the FLZ family.</text>
</comment>
<evidence type="ECO:0000256" key="3">
    <source>
        <dbReference type="ARBA" id="ARBA00022490"/>
    </source>
</evidence>
<reference evidence="8 9" key="1">
    <citation type="submission" date="2024-01" db="EMBL/GenBank/DDBJ databases">
        <title>Genome assemblies of Stephania.</title>
        <authorList>
            <person name="Yang L."/>
        </authorList>
    </citation>
    <scope>NUCLEOTIDE SEQUENCE [LARGE SCALE GENOMIC DNA]</scope>
    <source>
        <strain evidence="8">QJT</strain>
        <tissue evidence="8">Leaf</tissue>
    </source>
</reference>
<organism evidence="8 9">
    <name type="scientific">Stephania japonica</name>
    <dbReference type="NCBI Taxonomy" id="461633"/>
    <lineage>
        <taxon>Eukaryota</taxon>
        <taxon>Viridiplantae</taxon>
        <taxon>Streptophyta</taxon>
        <taxon>Embryophyta</taxon>
        <taxon>Tracheophyta</taxon>
        <taxon>Spermatophyta</taxon>
        <taxon>Magnoliopsida</taxon>
        <taxon>Ranunculales</taxon>
        <taxon>Menispermaceae</taxon>
        <taxon>Menispermoideae</taxon>
        <taxon>Cissampelideae</taxon>
        <taxon>Stephania</taxon>
    </lineage>
</organism>
<feature type="compositionally biased region" description="Low complexity" evidence="6">
    <location>
        <begin position="142"/>
        <end position="151"/>
    </location>
</feature>
<dbReference type="GO" id="GO:0005737">
    <property type="term" value="C:cytoplasm"/>
    <property type="evidence" value="ECO:0007669"/>
    <property type="project" value="UniProtKB-SubCell"/>
</dbReference>
<gene>
    <name evidence="8" type="ORF">Sjap_007444</name>
</gene>
<dbReference type="PANTHER" id="PTHR33059">
    <property type="entry name" value="FCS-LIKE ZINC FINGER 5"/>
    <property type="match status" value="1"/>
</dbReference>
<comment type="caution">
    <text evidence="8">The sequence shown here is derived from an EMBL/GenBank/DDBJ whole genome shotgun (WGS) entry which is preliminary data.</text>
</comment>
<evidence type="ECO:0000256" key="4">
    <source>
        <dbReference type="ARBA" id="ARBA00022723"/>
    </source>
</evidence>
<feature type="region of interest" description="Disordered" evidence="6">
    <location>
        <begin position="142"/>
        <end position="172"/>
    </location>
</feature>
<dbReference type="PANTHER" id="PTHR33059:SF84">
    <property type="entry name" value="FCS-LIKE ZINC FINGER 15"/>
    <property type="match status" value="1"/>
</dbReference>
<evidence type="ECO:0000256" key="1">
    <source>
        <dbReference type="ARBA" id="ARBA00004496"/>
    </source>
</evidence>
<dbReference type="PROSITE" id="PS51795">
    <property type="entry name" value="ZF_FLZ"/>
    <property type="match status" value="1"/>
</dbReference>
<proteinExistence type="inferred from homology"/>
<evidence type="ECO:0000256" key="6">
    <source>
        <dbReference type="SAM" id="MobiDB-lite"/>
    </source>
</evidence>
<protein>
    <recommendedName>
        <fullName evidence="7">FLZ-type domain-containing protein</fullName>
    </recommendedName>
</protein>
<dbReference type="Pfam" id="PF04570">
    <property type="entry name" value="zf-FLZ"/>
    <property type="match status" value="1"/>
</dbReference>
<feature type="compositionally biased region" description="Low complexity" evidence="6">
    <location>
        <begin position="158"/>
        <end position="172"/>
    </location>
</feature>
<name>A0AAP0JNI5_9MAGN</name>
<feature type="zinc finger region" description="FLZ-type" evidence="5">
    <location>
        <begin position="81"/>
        <end position="125"/>
    </location>
</feature>
<dbReference type="InterPro" id="IPR007650">
    <property type="entry name" value="Zf-FLZ_dom"/>
</dbReference>
<sequence length="172" mass="19174">MVGLSIVLEGQNKTNNNNYYVKKSSTTIKNPKATPPPLLQVINKTNINTNTNTNTIPSSSSSSSSSYNYYHYSSSPLSSINFLDNCYLCQKPLLPNKDIFMYRGDRAFCSEECRCRHICMDDEESLRREKCSMVAKMMKISTSSSSASTSRASHRKANTTTNKNTKAGGFAY</sequence>
<keyword evidence="9" id="KW-1185">Reference proteome</keyword>
<keyword evidence="3" id="KW-0963">Cytoplasm</keyword>
<evidence type="ECO:0000256" key="2">
    <source>
        <dbReference type="ARBA" id="ARBA00009374"/>
    </source>
</evidence>
<dbReference type="AlphaFoldDB" id="A0AAP0JNI5"/>
<dbReference type="EMBL" id="JBBNAE010000003">
    <property type="protein sequence ID" value="KAK9136850.1"/>
    <property type="molecule type" value="Genomic_DNA"/>
</dbReference>
<dbReference type="Proteomes" id="UP001417504">
    <property type="component" value="Unassembled WGS sequence"/>
</dbReference>
<accession>A0AAP0JNI5</accession>
<keyword evidence="4" id="KW-0479">Metal-binding</keyword>
<dbReference type="GO" id="GO:0046872">
    <property type="term" value="F:metal ion binding"/>
    <property type="evidence" value="ECO:0007669"/>
    <property type="project" value="UniProtKB-KW"/>
</dbReference>
<comment type="subcellular location">
    <subcellularLocation>
        <location evidence="1">Cytoplasm</location>
    </subcellularLocation>
</comment>
<evidence type="ECO:0000313" key="9">
    <source>
        <dbReference type="Proteomes" id="UP001417504"/>
    </source>
</evidence>
<evidence type="ECO:0000259" key="7">
    <source>
        <dbReference type="PROSITE" id="PS51795"/>
    </source>
</evidence>
<evidence type="ECO:0000256" key="5">
    <source>
        <dbReference type="PROSITE-ProRule" id="PRU01131"/>
    </source>
</evidence>
<feature type="domain" description="FLZ-type" evidence="7">
    <location>
        <begin position="81"/>
        <end position="125"/>
    </location>
</feature>